<evidence type="ECO:0000313" key="3">
    <source>
        <dbReference type="Proteomes" id="UP001189429"/>
    </source>
</evidence>
<feature type="signal peptide" evidence="1">
    <location>
        <begin position="1"/>
        <end position="21"/>
    </location>
</feature>
<sequence>MLRAVEASRALLVLLSQGTLAAPEQITAIEQIVLSIEKAENAGLPPPSAISMSLPGFQFPADEFYSEKVPKLLAEKDVLPQVQEASQGQVPGTRIRSFFQQGAVQFSVGASERTI</sequence>
<proteinExistence type="predicted"/>
<evidence type="ECO:0000256" key="1">
    <source>
        <dbReference type="SAM" id="SignalP"/>
    </source>
</evidence>
<gene>
    <name evidence="2" type="ORF">PCOR1329_LOCUS53697</name>
</gene>
<keyword evidence="1" id="KW-0732">Signal</keyword>
<name>A0ABN9V1B8_9DINO</name>
<evidence type="ECO:0000313" key="2">
    <source>
        <dbReference type="EMBL" id="CAK0866539.1"/>
    </source>
</evidence>
<comment type="caution">
    <text evidence="2">The sequence shown here is derived from an EMBL/GenBank/DDBJ whole genome shotgun (WGS) entry which is preliminary data.</text>
</comment>
<reference evidence="2" key="1">
    <citation type="submission" date="2023-10" db="EMBL/GenBank/DDBJ databases">
        <authorList>
            <person name="Chen Y."/>
            <person name="Shah S."/>
            <person name="Dougan E. K."/>
            <person name="Thang M."/>
            <person name="Chan C."/>
        </authorList>
    </citation>
    <scope>NUCLEOTIDE SEQUENCE [LARGE SCALE GENOMIC DNA]</scope>
</reference>
<dbReference type="Proteomes" id="UP001189429">
    <property type="component" value="Unassembled WGS sequence"/>
</dbReference>
<feature type="chain" id="PRO_5046452032" evidence="1">
    <location>
        <begin position="22"/>
        <end position="115"/>
    </location>
</feature>
<keyword evidence="3" id="KW-1185">Reference proteome</keyword>
<dbReference type="EMBL" id="CAUYUJ010016547">
    <property type="protein sequence ID" value="CAK0866539.1"/>
    <property type="molecule type" value="Genomic_DNA"/>
</dbReference>
<protein>
    <submittedName>
        <fullName evidence="2">Uncharacterized protein</fullName>
    </submittedName>
</protein>
<organism evidence="2 3">
    <name type="scientific">Prorocentrum cordatum</name>
    <dbReference type="NCBI Taxonomy" id="2364126"/>
    <lineage>
        <taxon>Eukaryota</taxon>
        <taxon>Sar</taxon>
        <taxon>Alveolata</taxon>
        <taxon>Dinophyceae</taxon>
        <taxon>Prorocentrales</taxon>
        <taxon>Prorocentraceae</taxon>
        <taxon>Prorocentrum</taxon>
    </lineage>
</organism>
<accession>A0ABN9V1B8</accession>